<accession>A0A5U8JJJ2</accession>
<dbReference type="Proteomes" id="UP000839597">
    <property type="component" value="Unassembled WGS sequence"/>
</dbReference>
<evidence type="ECO:0000313" key="1">
    <source>
        <dbReference type="EMBL" id="EBR8436731.1"/>
    </source>
</evidence>
<comment type="caution">
    <text evidence="1">The sequence shown here is derived from an EMBL/GenBank/DDBJ whole genome shotgun (WGS) entry which is preliminary data.</text>
</comment>
<gene>
    <name evidence="1" type="ORF">DOI44_28095</name>
</gene>
<sequence>RDIFHGQGFKTCVWKQFSASSKKQTQEKMVRYIRDLHNGIKQVEKDIQYFNTPRKVVTFIHSLFWSGF</sequence>
<organism evidence="1">
    <name type="scientific">Salmonella enterica subsp. enterica serovar Panama</name>
    <dbReference type="NCBI Taxonomy" id="29472"/>
    <lineage>
        <taxon>Bacteria</taxon>
        <taxon>Pseudomonadati</taxon>
        <taxon>Pseudomonadota</taxon>
        <taxon>Gammaproteobacteria</taxon>
        <taxon>Enterobacterales</taxon>
        <taxon>Enterobacteriaceae</taxon>
        <taxon>Salmonella</taxon>
    </lineage>
</organism>
<protein>
    <submittedName>
        <fullName evidence="1">Uncharacterized protein</fullName>
    </submittedName>
</protein>
<dbReference type="AlphaFoldDB" id="A0A5U8JJJ2"/>
<reference evidence="1" key="1">
    <citation type="submission" date="2018-06" db="EMBL/GenBank/DDBJ databases">
        <authorList>
            <person name="Ashton P.M."/>
            <person name="Dallman T."/>
            <person name="Nair S."/>
            <person name="De Pinna E."/>
            <person name="Peters T."/>
            <person name="Grant K."/>
        </authorList>
    </citation>
    <scope>NUCLEOTIDE SEQUENCE [LARGE SCALE GENOMIC DNA]</scope>
    <source>
        <strain evidence="1">449454</strain>
    </source>
</reference>
<dbReference type="EMBL" id="AAGTPA010000094">
    <property type="protein sequence ID" value="EBR8436731.1"/>
    <property type="molecule type" value="Genomic_DNA"/>
</dbReference>
<proteinExistence type="predicted"/>
<name>A0A5U8JJJ2_SALET</name>
<feature type="non-terminal residue" evidence="1">
    <location>
        <position position="1"/>
    </location>
</feature>